<dbReference type="GeneTree" id="ENSGT01140000282532"/>
<comment type="similarity">
    <text evidence="12">Belongs to the G-protein coupled receptor 1 family.</text>
</comment>
<sequence>MKNKTVVTEFVLLGFTEIRLVQISLFVIILSLYLLTLMGNLVIITITLIDLHLQTPMYFFLRNLSLLEIGYSSIIIPKMLSNLLTRKRTISLMACFTQCALYFIVGTSGFFLLTVMSIDRYIAICHPLRYPIIMNRRVCIHLVTGSWLCGFLLILFLLIPLFQLPFCGSNVINNFFCDNTALIKLSCADTQLVELICFFIAVLTLLGTLSITVVSYVNIISTISRIPSATGRRKAFSTCASHIIVVSITYGACIFLYLKPTRSVRLDFNKTAAMFNIILPPLLDPFIYSLRNKQVKEALKQAVGRIMRFSKDSRM</sequence>
<evidence type="ECO:0000256" key="3">
    <source>
        <dbReference type="ARBA" id="ARBA00022606"/>
    </source>
</evidence>
<evidence type="ECO:0000256" key="7">
    <source>
        <dbReference type="ARBA" id="ARBA00023040"/>
    </source>
</evidence>
<evidence type="ECO:0000259" key="14">
    <source>
        <dbReference type="PROSITE" id="PS50262"/>
    </source>
</evidence>
<proteinExistence type="inferred from homology"/>
<evidence type="ECO:0000256" key="9">
    <source>
        <dbReference type="ARBA" id="ARBA00023170"/>
    </source>
</evidence>
<dbReference type="Ensembl" id="ENSSPUT00000016683.1">
    <property type="protein sequence ID" value="ENSSPUP00000015648.1"/>
    <property type="gene ID" value="ENSSPUG00000012090.1"/>
</dbReference>
<feature type="transmembrane region" description="Helical" evidence="13">
    <location>
        <begin position="138"/>
        <end position="162"/>
    </location>
</feature>
<protein>
    <recommendedName>
        <fullName evidence="13">Olfactory receptor</fullName>
    </recommendedName>
</protein>
<name>A0A8D0H2B4_SPHPU</name>
<evidence type="ECO:0000256" key="10">
    <source>
        <dbReference type="ARBA" id="ARBA00023180"/>
    </source>
</evidence>
<keyword evidence="16" id="KW-1185">Reference proteome</keyword>
<evidence type="ECO:0000313" key="16">
    <source>
        <dbReference type="Proteomes" id="UP000694392"/>
    </source>
</evidence>
<dbReference type="InterPro" id="IPR000725">
    <property type="entry name" value="Olfact_rcpt"/>
</dbReference>
<dbReference type="InterPro" id="IPR047132">
    <property type="entry name" value="Olfact_rcpt_6C-like"/>
</dbReference>
<dbReference type="GO" id="GO:0004930">
    <property type="term" value="F:G protein-coupled receptor activity"/>
    <property type="evidence" value="ECO:0007669"/>
    <property type="project" value="UniProtKB-KW"/>
</dbReference>
<feature type="transmembrane region" description="Helical" evidence="13">
    <location>
        <begin position="192"/>
        <end position="214"/>
    </location>
</feature>
<feature type="transmembrane region" description="Helical" evidence="13">
    <location>
        <begin position="270"/>
        <end position="290"/>
    </location>
</feature>
<evidence type="ECO:0000313" key="15">
    <source>
        <dbReference type="Ensembl" id="ENSSPUP00000015648.1"/>
    </source>
</evidence>
<dbReference type="SUPFAM" id="SSF81321">
    <property type="entry name" value="Family A G protein-coupled receptor-like"/>
    <property type="match status" value="1"/>
</dbReference>
<dbReference type="PROSITE" id="PS50262">
    <property type="entry name" value="G_PROTEIN_RECEP_F1_2"/>
    <property type="match status" value="1"/>
</dbReference>
<dbReference type="PANTHER" id="PTHR26454:SF18">
    <property type="entry name" value="OLFACTORY RECEPTOR 6C76"/>
    <property type="match status" value="1"/>
</dbReference>
<dbReference type="InterPro" id="IPR000276">
    <property type="entry name" value="GPCR_Rhodpsn"/>
</dbReference>
<dbReference type="AlphaFoldDB" id="A0A8D0H2B4"/>
<reference evidence="15" key="1">
    <citation type="submission" date="2025-08" db="UniProtKB">
        <authorList>
            <consortium name="Ensembl"/>
        </authorList>
    </citation>
    <scope>IDENTIFICATION</scope>
</reference>
<evidence type="ECO:0000256" key="11">
    <source>
        <dbReference type="ARBA" id="ARBA00023224"/>
    </source>
</evidence>
<dbReference type="PANTHER" id="PTHR26454">
    <property type="entry name" value="OLFACTORY RECEPTOR"/>
    <property type="match status" value="1"/>
</dbReference>
<evidence type="ECO:0000256" key="8">
    <source>
        <dbReference type="ARBA" id="ARBA00023136"/>
    </source>
</evidence>
<keyword evidence="7 12" id="KW-0297">G-protein coupled receptor</keyword>
<dbReference type="Gene3D" id="1.20.1070.10">
    <property type="entry name" value="Rhodopsin 7-helix transmembrane proteins"/>
    <property type="match status" value="1"/>
</dbReference>
<feature type="transmembrane region" description="Helical" evidence="13">
    <location>
        <begin position="100"/>
        <end position="118"/>
    </location>
</feature>
<evidence type="ECO:0000256" key="5">
    <source>
        <dbReference type="ARBA" id="ARBA00022725"/>
    </source>
</evidence>
<keyword evidence="5 13" id="KW-0552">Olfaction</keyword>
<keyword evidence="11 12" id="KW-0807">Transducer</keyword>
<evidence type="ECO:0000256" key="1">
    <source>
        <dbReference type="ARBA" id="ARBA00004651"/>
    </source>
</evidence>
<dbReference type="Proteomes" id="UP000694392">
    <property type="component" value="Unplaced"/>
</dbReference>
<keyword evidence="4 12" id="KW-0812">Transmembrane</keyword>
<dbReference type="GO" id="GO:0005886">
    <property type="term" value="C:plasma membrane"/>
    <property type="evidence" value="ECO:0007669"/>
    <property type="project" value="UniProtKB-SubCell"/>
</dbReference>
<keyword evidence="6 13" id="KW-1133">Transmembrane helix</keyword>
<evidence type="ECO:0000256" key="12">
    <source>
        <dbReference type="RuleBase" id="RU000688"/>
    </source>
</evidence>
<evidence type="ECO:0000256" key="13">
    <source>
        <dbReference type="RuleBase" id="RU363047"/>
    </source>
</evidence>
<dbReference type="PROSITE" id="PS00237">
    <property type="entry name" value="G_PROTEIN_RECEP_F1_1"/>
    <property type="match status" value="1"/>
</dbReference>
<dbReference type="PRINTS" id="PR00237">
    <property type="entry name" value="GPCRRHODOPSN"/>
</dbReference>
<evidence type="ECO:0000256" key="6">
    <source>
        <dbReference type="ARBA" id="ARBA00022989"/>
    </source>
</evidence>
<dbReference type="Pfam" id="PF13853">
    <property type="entry name" value="7tm_4"/>
    <property type="match status" value="1"/>
</dbReference>
<dbReference type="FunFam" id="1.20.1070.10:FF:000010">
    <property type="entry name" value="Olfactory receptor"/>
    <property type="match status" value="1"/>
</dbReference>
<evidence type="ECO:0000256" key="4">
    <source>
        <dbReference type="ARBA" id="ARBA00022692"/>
    </source>
</evidence>
<evidence type="ECO:0000256" key="2">
    <source>
        <dbReference type="ARBA" id="ARBA00022475"/>
    </source>
</evidence>
<keyword evidence="8 13" id="KW-0472">Membrane</keyword>
<dbReference type="CDD" id="cd15912">
    <property type="entry name" value="7tmA_OR6C-like"/>
    <property type="match status" value="1"/>
</dbReference>
<organism evidence="15 16">
    <name type="scientific">Sphenodon punctatus</name>
    <name type="common">Tuatara</name>
    <name type="synonym">Hatteria punctata</name>
    <dbReference type="NCBI Taxonomy" id="8508"/>
    <lineage>
        <taxon>Eukaryota</taxon>
        <taxon>Metazoa</taxon>
        <taxon>Chordata</taxon>
        <taxon>Craniata</taxon>
        <taxon>Vertebrata</taxon>
        <taxon>Euteleostomi</taxon>
        <taxon>Lepidosauria</taxon>
        <taxon>Sphenodontia</taxon>
        <taxon>Sphenodontidae</taxon>
        <taxon>Sphenodon</taxon>
    </lineage>
</organism>
<dbReference type="GO" id="GO:0004984">
    <property type="term" value="F:olfactory receptor activity"/>
    <property type="evidence" value="ECO:0007669"/>
    <property type="project" value="InterPro"/>
</dbReference>
<dbReference type="PRINTS" id="PR00245">
    <property type="entry name" value="OLFACTORYR"/>
</dbReference>
<dbReference type="OMA" id="FTQCALY"/>
<feature type="transmembrane region" description="Helical" evidence="13">
    <location>
        <begin position="20"/>
        <end position="48"/>
    </location>
</feature>
<feature type="transmembrane region" description="Helical" evidence="13">
    <location>
        <begin position="235"/>
        <end position="258"/>
    </location>
</feature>
<keyword evidence="9 12" id="KW-0675">Receptor</keyword>
<feature type="domain" description="G-protein coupled receptors family 1 profile" evidence="14">
    <location>
        <begin position="39"/>
        <end position="288"/>
    </location>
</feature>
<dbReference type="InterPro" id="IPR017452">
    <property type="entry name" value="GPCR_Rhodpsn_7TM"/>
</dbReference>
<keyword evidence="3 13" id="KW-0716">Sensory transduction</keyword>
<accession>A0A8D0H2B4</accession>
<comment type="subcellular location">
    <subcellularLocation>
        <location evidence="1 13">Cell membrane</location>
        <topology evidence="1 13">Multi-pass membrane protein</topology>
    </subcellularLocation>
</comment>
<keyword evidence="2 13" id="KW-1003">Cell membrane</keyword>
<reference evidence="15" key="2">
    <citation type="submission" date="2025-09" db="UniProtKB">
        <authorList>
            <consortium name="Ensembl"/>
        </authorList>
    </citation>
    <scope>IDENTIFICATION</scope>
</reference>
<keyword evidence="10" id="KW-0325">Glycoprotein</keyword>